<evidence type="ECO:0000256" key="2">
    <source>
        <dbReference type="ARBA" id="ARBA00005631"/>
    </source>
</evidence>
<keyword evidence="7" id="KW-0665">Pyrimidine biosynthesis</keyword>
<dbReference type="InterPro" id="IPR002195">
    <property type="entry name" value="Dihydroorotase_CS"/>
</dbReference>
<evidence type="ECO:0000256" key="7">
    <source>
        <dbReference type="ARBA" id="ARBA00022975"/>
    </source>
</evidence>
<evidence type="ECO:0000256" key="1">
    <source>
        <dbReference type="ARBA" id="ARBA00004880"/>
    </source>
</evidence>
<accession>A0AA38TL16</accession>
<keyword evidence="5" id="KW-0378">Hydrolase</keyword>
<dbReference type="PANTHER" id="PTHR43137">
    <property type="entry name" value="DIHYDROOROTASE"/>
    <property type="match status" value="1"/>
</dbReference>
<keyword evidence="4" id="KW-0479">Metal-binding</keyword>
<sequence>MIKGLALPSKHRKVTYHLSHSSLGQPSTLYAAKIGDFERAKRNGVRMELSIAQPDDWHLHLRDGDLLQAVISHSAKQFGRAIVMPNLKPPITTTAAAVAYRNSILKALQDKTDFTPLMTLYLTDTTTPHEIKLANVLFMHPDSGNTMLRDVNELQGESGIVYAVKLYPAGATTNSQDGVTDLFGKCVPVLEEMVNQNMPLLVHGEVTDPEIDIFDRERVFIETVLKPLIQKFPKLKVVMEHVTTMDAVRFVESCEEGCVAATVTPQHLLLNRNSLFQGGLQPHAYCLPVLKRETHRQAIVSAVTSGNRRFFLGTDSAPHERRRKESVCGCAGIFNAPVALSLYAKVFEEAGALDKLEAFTSFNGPDFYGLPRNTRKVTLKKTTWKVPESYPYASGSIVPMSAGESLEWLPYLDP</sequence>
<comment type="pathway">
    <text evidence="1">Pyrimidine metabolism; UMP biosynthesis via de novo pathway; (S)-dihydroorotate from bicarbonate: step 3/3.</text>
</comment>
<dbReference type="GO" id="GO:0046872">
    <property type="term" value="F:metal ion binding"/>
    <property type="evidence" value="ECO:0007669"/>
    <property type="project" value="UniProtKB-KW"/>
</dbReference>
<dbReference type="GO" id="GO:0006207">
    <property type="term" value="P:'de novo' pyrimidine nucleobase biosynthetic process"/>
    <property type="evidence" value="ECO:0007669"/>
    <property type="project" value="TreeGrafter"/>
</dbReference>
<dbReference type="InterPro" id="IPR004721">
    <property type="entry name" value="DHOdimr"/>
</dbReference>
<organism evidence="9 10">
    <name type="scientific">Centaurea solstitialis</name>
    <name type="common">yellow star-thistle</name>
    <dbReference type="NCBI Taxonomy" id="347529"/>
    <lineage>
        <taxon>Eukaryota</taxon>
        <taxon>Viridiplantae</taxon>
        <taxon>Streptophyta</taxon>
        <taxon>Embryophyta</taxon>
        <taxon>Tracheophyta</taxon>
        <taxon>Spermatophyta</taxon>
        <taxon>Magnoliopsida</taxon>
        <taxon>eudicotyledons</taxon>
        <taxon>Gunneridae</taxon>
        <taxon>Pentapetalae</taxon>
        <taxon>asterids</taxon>
        <taxon>campanulids</taxon>
        <taxon>Asterales</taxon>
        <taxon>Asteraceae</taxon>
        <taxon>Carduoideae</taxon>
        <taxon>Cardueae</taxon>
        <taxon>Centaureinae</taxon>
        <taxon>Centaurea</taxon>
    </lineage>
</organism>
<dbReference type="PROSITE" id="PS00483">
    <property type="entry name" value="DIHYDROOROTASE_2"/>
    <property type="match status" value="1"/>
</dbReference>
<gene>
    <name evidence="9" type="ORF">OSB04_008063</name>
</gene>
<dbReference type="Gene3D" id="3.20.20.140">
    <property type="entry name" value="Metal-dependent hydrolases"/>
    <property type="match status" value="1"/>
</dbReference>
<dbReference type="InterPro" id="IPR032466">
    <property type="entry name" value="Metal_Hydrolase"/>
</dbReference>
<proteinExistence type="inferred from homology"/>
<evidence type="ECO:0000259" key="8">
    <source>
        <dbReference type="Pfam" id="PF01979"/>
    </source>
</evidence>
<feature type="domain" description="Amidohydrolase-related" evidence="8">
    <location>
        <begin position="56"/>
        <end position="374"/>
    </location>
</feature>
<comment type="similarity">
    <text evidence="2">Belongs to the metallo-dependent hydrolases superfamily. DHOase family. Class II DHOase subfamily.</text>
</comment>
<keyword evidence="10" id="KW-1185">Reference proteome</keyword>
<evidence type="ECO:0000313" key="10">
    <source>
        <dbReference type="Proteomes" id="UP001172457"/>
    </source>
</evidence>
<dbReference type="HAMAP" id="MF_00219">
    <property type="entry name" value="PyrC_classII"/>
    <property type="match status" value="1"/>
</dbReference>
<dbReference type="GO" id="GO:0006221">
    <property type="term" value="P:pyrimidine nucleotide biosynthetic process"/>
    <property type="evidence" value="ECO:0007669"/>
    <property type="project" value="UniProtKB-KW"/>
</dbReference>
<name>A0AA38TL16_9ASTR</name>
<evidence type="ECO:0000313" key="9">
    <source>
        <dbReference type="EMBL" id="KAJ9562903.1"/>
    </source>
</evidence>
<comment type="caution">
    <text evidence="9">The sequence shown here is derived from an EMBL/GenBank/DDBJ whole genome shotgun (WGS) entry which is preliminary data.</text>
</comment>
<dbReference type="Pfam" id="PF01979">
    <property type="entry name" value="Amidohydro_1"/>
    <property type="match status" value="1"/>
</dbReference>
<dbReference type="PANTHER" id="PTHR43137:SF1">
    <property type="entry name" value="DIHYDROOROTASE"/>
    <property type="match status" value="1"/>
</dbReference>
<dbReference type="SUPFAM" id="SSF51556">
    <property type="entry name" value="Metallo-dependent hydrolases"/>
    <property type="match status" value="1"/>
</dbReference>
<protein>
    <recommendedName>
        <fullName evidence="3">dihydroorotase</fullName>
        <ecNumber evidence="3">3.5.2.3</ecNumber>
    </recommendedName>
</protein>
<evidence type="ECO:0000256" key="3">
    <source>
        <dbReference type="ARBA" id="ARBA00012860"/>
    </source>
</evidence>
<dbReference type="CDD" id="cd01294">
    <property type="entry name" value="DHOase"/>
    <property type="match status" value="1"/>
</dbReference>
<dbReference type="GO" id="GO:0009507">
    <property type="term" value="C:chloroplast"/>
    <property type="evidence" value="ECO:0007669"/>
    <property type="project" value="TreeGrafter"/>
</dbReference>
<dbReference type="EMBL" id="JARYMX010000002">
    <property type="protein sequence ID" value="KAJ9562903.1"/>
    <property type="molecule type" value="Genomic_DNA"/>
</dbReference>
<evidence type="ECO:0000256" key="5">
    <source>
        <dbReference type="ARBA" id="ARBA00022801"/>
    </source>
</evidence>
<evidence type="ECO:0000256" key="6">
    <source>
        <dbReference type="ARBA" id="ARBA00022833"/>
    </source>
</evidence>
<dbReference type="GO" id="GO:0004151">
    <property type="term" value="F:dihydroorotase activity"/>
    <property type="evidence" value="ECO:0007669"/>
    <property type="project" value="UniProtKB-EC"/>
</dbReference>
<dbReference type="EC" id="3.5.2.3" evidence="3"/>
<dbReference type="InterPro" id="IPR006680">
    <property type="entry name" value="Amidohydro-rel"/>
</dbReference>
<reference evidence="9" key="1">
    <citation type="submission" date="2023-03" db="EMBL/GenBank/DDBJ databases">
        <title>Chromosome-scale reference genome and RAD-based genetic map of yellow starthistle (Centaurea solstitialis) reveal putative structural variation and QTLs associated with invader traits.</title>
        <authorList>
            <person name="Reatini B."/>
            <person name="Cang F.A."/>
            <person name="Jiang Q."/>
            <person name="Mckibben M.T.W."/>
            <person name="Barker M.S."/>
            <person name="Rieseberg L.H."/>
            <person name="Dlugosch K.M."/>
        </authorList>
    </citation>
    <scope>NUCLEOTIDE SEQUENCE</scope>
    <source>
        <strain evidence="9">CAN-66</strain>
        <tissue evidence="9">Leaf</tissue>
    </source>
</reference>
<dbReference type="AlphaFoldDB" id="A0AA38TL16"/>
<dbReference type="Proteomes" id="UP001172457">
    <property type="component" value="Chromosome 2"/>
</dbReference>
<keyword evidence="6" id="KW-0862">Zinc</keyword>
<dbReference type="PROSITE" id="PS00482">
    <property type="entry name" value="DIHYDROOROTASE_1"/>
    <property type="match status" value="1"/>
</dbReference>
<dbReference type="NCBIfam" id="TIGR00856">
    <property type="entry name" value="pyrC_dimer"/>
    <property type="match status" value="1"/>
</dbReference>
<evidence type="ECO:0000256" key="4">
    <source>
        <dbReference type="ARBA" id="ARBA00022723"/>
    </source>
</evidence>